<keyword evidence="10" id="KW-1133">Transmembrane helix</keyword>
<dbReference type="EMBL" id="HG994584">
    <property type="protein sequence ID" value="CAF2957511.1"/>
    <property type="molecule type" value="Genomic_DNA"/>
</dbReference>
<keyword evidence="14" id="KW-1185">Reference proteome</keyword>
<evidence type="ECO:0000256" key="8">
    <source>
        <dbReference type="ARBA" id="ARBA00022786"/>
    </source>
</evidence>
<evidence type="ECO:0000256" key="2">
    <source>
        <dbReference type="ARBA" id="ARBA00004141"/>
    </source>
</evidence>
<gene>
    <name evidence="13" type="ORF">LSAA_9797</name>
</gene>
<evidence type="ECO:0000313" key="14">
    <source>
        <dbReference type="Proteomes" id="UP000675881"/>
    </source>
</evidence>
<dbReference type="PANTHER" id="PTHR12183:SF32">
    <property type="entry name" value="MITOCHONDRIAL E3 UBIQUITIN PROTEIN LIGASE 1"/>
    <property type="match status" value="1"/>
</dbReference>
<evidence type="ECO:0000256" key="5">
    <source>
        <dbReference type="ARBA" id="ARBA00022692"/>
    </source>
</evidence>
<keyword evidence="7" id="KW-0863">Zinc-finger</keyword>
<comment type="subcellular location">
    <subcellularLocation>
        <location evidence="2">Membrane</location>
        <topology evidence="2">Multi-pass membrane protein</topology>
    </subcellularLocation>
</comment>
<evidence type="ECO:0000256" key="9">
    <source>
        <dbReference type="ARBA" id="ARBA00022833"/>
    </source>
</evidence>
<dbReference type="Pfam" id="PF12483">
    <property type="entry name" value="GIDE"/>
    <property type="match status" value="1"/>
</dbReference>
<dbReference type="EC" id="2.3.2.27" evidence="3"/>
<dbReference type="InterPro" id="IPR051652">
    <property type="entry name" value="MDM2_MDM4_MUL1"/>
</dbReference>
<keyword evidence="6" id="KW-0479">Metal-binding</keyword>
<dbReference type="InterPro" id="IPR022170">
    <property type="entry name" value="MUL1-like"/>
</dbReference>
<dbReference type="GO" id="GO:0016020">
    <property type="term" value="C:membrane"/>
    <property type="evidence" value="ECO:0007669"/>
    <property type="project" value="UniProtKB-SubCell"/>
</dbReference>
<proteinExistence type="predicted"/>
<dbReference type="Proteomes" id="UP000675881">
    <property type="component" value="Chromosome 5"/>
</dbReference>
<organism evidence="13 14">
    <name type="scientific">Lepeophtheirus salmonis</name>
    <name type="common">Salmon louse</name>
    <name type="synonym">Caligus salmonis</name>
    <dbReference type="NCBI Taxonomy" id="72036"/>
    <lineage>
        <taxon>Eukaryota</taxon>
        <taxon>Metazoa</taxon>
        <taxon>Ecdysozoa</taxon>
        <taxon>Arthropoda</taxon>
        <taxon>Crustacea</taxon>
        <taxon>Multicrustacea</taxon>
        <taxon>Hexanauplia</taxon>
        <taxon>Copepoda</taxon>
        <taxon>Siphonostomatoida</taxon>
        <taxon>Caligidae</taxon>
        <taxon>Lepeophtheirus</taxon>
    </lineage>
</organism>
<dbReference type="GO" id="GO:0008270">
    <property type="term" value="F:zinc ion binding"/>
    <property type="evidence" value="ECO:0007669"/>
    <property type="project" value="UniProtKB-KW"/>
</dbReference>
<keyword evidence="5" id="KW-0812">Transmembrane</keyword>
<keyword evidence="11" id="KW-0472">Membrane</keyword>
<evidence type="ECO:0000256" key="4">
    <source>
        <dbReference type="ARBA" id="ARBA00022679"/>
    </source>
</evidence>
<dbReference type="GO" id="GO:0061630">
    <property type="term" value="F:ubiquitin protein ligase activity"/>
    <property type="evidence" value="ECO:0007669"/>
    <property type="project" value="UniProtKB-EC"/>
</dbReference>
<comment type="catalytic activity">
    <reaction evidence="1">
        <text>S-ubiquitinyl-[E2 ubiquitin-conjugating enzyme]-L-cysteine + [acceptor protein]-L-lysine = [E2 ubiquitin-conjugating enzyme]-L-cysteine + N(6)-ubiquitinyl-[acceptor protein]-L-lysine.</text>
        <dbReference type="EC" id="2.3.2.27"/>
    </reaction>
</comment>
<evidence type="ECO:0000256" key="6">
    <source>
        <dbReference type="ARBA" id="ARBA00022723"/>
    </source>
</evidence>
<evidence type="ECO:0000256" key="7">
    <source>
        <dbReference type="ARBA" id="ARBA00022771"/>
    </source>
</evidence>
<feature type="domain" description="E3 Ubiquitin ligase MUL1-like" evidence="12">
    <location>
        <begin position="120"/>
        <end position="252"/>
    </location>
</feature>
<keyword evidence="9" id="KW-0862">Zinc</keyword>
<evidence type="ECO:0000313" key="13">
    <source>
        <dbReference type="EMBL" id="CAF2957511.1"/>
    </source>
</evidence>
<reference evidence="13" key="1">
    <citation type="submission" date="2021-02" db="EMBL/GenBank/DDBJ databases">
        <authorList>
            <person name="Bekaert M."/>
        </authorList>
    </citation>
    <scope>NUCLEOTIDE SEQUENCE</scope>
    <source>
        <strain evidence="13">IoA-00</strain>
    </source>
</reference>
<evidence type="ECO:0000256" key="10">
    <source>
        <dbReference type="ARBA" id="ARBA00022989"/>
    </source>
</evidence>
<name>A0A7R8CX40_LEPSM</name>
<evidence type="ECO:0000256" key="11">
    <source>
        <dbReference type="ARBA" id="ARBA00023136"/>
    </source>
</evidence>
<dbReference type="AlphaFoldDB" id="A0A7R8CX40"/>
<evidence type="ECO:0000259" key="12">
    <source>
        <dbReference type="Pfam" id="PF12483"/>
    </source>
</evidence>
<accession>A0A7R8CX40</accession>
<keyword evidence="8" id="KW-0833">Ubl conjugation pathway</keyword>
<evidence type="ECO:0000256" key="3">
    <source>
        <dbReference type="ARBA" id="ARBA00012483"/>
    </source>
</evidence>
<sequence>MTGSSWWDTIFPPLGDFIPEIVCLGVDSLVCACLYVSYREKVKTLDKLQMAPVLKLNSNLRSEIELKGKLSGDSESIAVSYAFVRGLVETDRIPLDSIYRPELSGVLRISTIMEHSKTMALSGFWLDDANVISKTMDTVPFSLKESSGLWDKFRVGIEEPTRFSRVDTDVVYDKFMAHEGSIASYLFSWLSGNVSKGVQVTEEMLFPDQRMTAIGEVILDRNSNKITMRPPSSTLCSPYILTKDSPQTIIEACYPPTHLYEMGLDTWLEQKKKRDILNQIRESRAQRKNKEEDLSPENACSVF</sequence>
<evidence type="ECO:0000256" key="1">
    <source>
        <dbReference type="ARBA" id="ARBA00000900"/>
    </source>
</evidence>
<dbReference type="GO" id="GO:0016567">
    <property type="term" value="P:protein ubiquitination"/>
    <property type="evidence" value="ECO:0007669"/>
    <property type="project" value="InterPro"/>
</dbReference>
<dbReference type="OrthoDB" id="66726at2759"/>
<protein>
    <recommendedName>
        <fullName evidence="3">RING-type E3 ubiquitin transferase</fullName>
        <ecNumber evidence="3">2.3.2.27</ecNumber>
    </recommendedName>
</protein>
<keyword evidence="4" id="KW-0808">Transferase</keyword>
<dbReference type="PANTHER" id="PTHR12183">
    <property type="entry name" value="MITOCHONDRIAL UBIQUITIN LIGASE ACTIVATOR OF NFKB 1"/>
    <property type="match status" value="1"/>
</dbReference>